<evidence type="ECO:0000256" key="2">
    <source>
        <dbReference type="ARBA" id="ARBA00009533"/>
    </source>
</evidence>
<evidence type="ECO:0000256" key="1">
    <source>
        <dbReference type="ARBA" id="ARBA00001933"/>
    </source>
</evidence>
<dbReference type="PANTHER" id="PTHR45677:SF8">
    <property type="entry name" value="CYSTEINE SULFINIC ACID DECARBOXYLASE"/>
    <property type="match status" value="1"/>
</dbReference>
<dbReference type="STRING" id="388408.LAX5112_02886"/>
<dbReference type="OrthoDB" id="9803665at2"/>
<proteinExistence type="inferred from homology"/>
<evidence type="ECO:0000256" key="3">
    <source>
        <dbReference type="ARBA" id="ARBA00022793"/>
    </source>
</evidence>
<dbReference type="EMBL" id="CXWD01000010">
    <property type="protein sequence ID" value="CTQ71622.1"/>
    <property type="molecule type" value="Genomic_DNA"/>
</dbReference>
<name>A0A0M7AAX6_9HYPH</name>
<accession>A0A0M7AAX6</accession>
<keyword evidence="3" id="KW-0210">Decarboxylase</keyword>
<dbReference type="EC" id="4.1.1.86" evidence="8"/>
<evidence type="ECO:0000256" key="5">
    <source>
        <dbReference type="ARBA" id="ARBA00023239"/>
    </source>
</evidence>
<evidence type="ECO:0000256" key="6">
    <source>
        <dbReference type="PIRSR" id="PIRSR602129-50"/>
    </source>
</evidence>
<dbReference type="RefSeq" id="WP_055672401.1">
    <property type="nucleotide sequence ID" value="NZ_CXWD01000010.1"/>
</dbReference>
<feature type="modified residue" description="N6-(pyridoxal phosphate)lysine" evidence="6">
    <location>
        <position position="231"/>
    </location>
</feature>
<dbReference type="Pfam" id="PF00282">
    <property type="entry name" value="Pyridoxal_deC"/>
    <property type="match status" value="1"/>
</dbReference>
<evidence type="ECO:0000313" key="9">
    <source>
        <dbReference type="Proteomes" id="UP000053235"/>
    </source>
</evidence>
<dbReference type="GO" id="GO:0019752">
    <property type="term" value="P:carboxylic acid metabolic process"/>
    <property type="evidence" value="ECO:0007669"/>
    <property type="project" value="InterPro"/>
</dbReference>
<keyword evidence="5 7" id="KW-0456">Lyase</keyword>
<dbReference type="GO" id="GO:0033983">
    <property type="term" value="F:diaminobutyrate decarboxylase activity"/>
    <property type="evidence" value="ECO:0007669"/>
    <property type="project" value="UniProtKB-EC"/>
</dbReference>
<comment type="cofactor">
    <cofactor evidence="1 6 7">
        <name>pyridoxal 5'-phosphate</name>
        <dbReference type="ChEBI" id="CHEBI:597326"/>
    </cofactor>
</comment>
<dbReference type="SUPFAM" id="SSF53383">
    <property type="entry name" value="PLP-dependent transferases"/>
    <property type="match status" value="1"/>
</dbReference>
<organism evidence="8 9">
    <name type="scientific">Roseibium alexandrii</name>
    <dbReference type="NCBI Taxonomy" id="388408"/>
    <lineage>
        <taxon>Bacteria</taxon>
        <taxon>Pseudomonadati</taxon>
        <taxon>Pseudomonadota</taxon>
        <taxon>Alphaproteobacteria</taxon>
        <taxon>Hyphomicrobiales</taxon>
        <taxon>Stappiaceae</taxon>
        <taxon>Roseibium</taxon>
    </lineage>
</organism>
<comment type="similarity">
    <text evidence="2 7">Belongs to the group II decarboxylase family.</text>
</comment>
<dbReference type="InterPro" id="IPR002129">
    <property type="entry name" value="PyrdxlP-dep_de-COase"/>
</dbReference>
<sequence>MADLSELTDQLPAKGLGDDEAFSVLSEQVRTRSAHLGAPDAFAHMDPAPAGIAARLVGLNAEYNQNLLHPDLSPFATEAEARVIVWLAPYFGMTAGHMCGGSTLANLAALWCAREHGATRVIASADAHVSVPKCAQILGLPFEPVIVAENGRMTIDALPELSRAVLVLTAGTTGRGVIDELKIASLKGGTCAGPMWVHVDAAWGGPLRLTKYEDRLSGIERADSIAVSAHKWLFQPKDSALVFFADPTAQEAIAFGSSYLATPNIGVQGSRSAAGIALLGTLLAWGQEGLAKRIETGMAQSEDLARRLQEDSRTELKQFPETGVVNWRSLLRDTETVISELGPVASRTAIEGEPWVRQVAANMHADIDVVWARISRVLGPPD</sequence>
<dbReference type="Gene3D" id="3.40.640.10">
    <property type="entry name" value="Type I PLP-dependent aspartate aminotransferase-like (Major domain)"/>
    <property type="match status" value="1"/>
</dbReference>
<gene>
    <name evidence="8" type="primary">ddc</name>
    <name evidence="8" type="ORF">LAX5112_02886</name>
</gene>
<dbReference type="GO" id="GO:0005737">
    <property type="term" value="C:cytoplasm"/>
    <property type="evidence" value="ECO:0007669"/>
    <property type="project" value="TreeGrafter"/>
</dbReference>
<dbReference type="InterPro" id="IPR015424">
    <property type="entry name" value="PyrdxlP-dep_Trfase"/>
</dbReference>
<dbReference type="InterPro" id="IPR015421">
    <property type="entry name" value="PyrdxlP-dep_Trfase_major"/>
</dbReference>
<keyword evidence="4 6" id="KW-0663">Pyridoxal phosphate</keyword>
<dbReference type="AlphaFoldDB" id="A0A0M7AAX6"/>
<evidence type="ECO:0000313" key="8">
    <source>
        <dbReference type="EMBL" id="CTQ71622.1"/>
    </source>
</evidence>
<protein>
    <submittedName>
        <fullName evidence="8">L-2,4-diaminobutyrate decarboxylase</fullName>
        <ecNumber evidence="8">4.1.1.86</ecNumber>
    </submittedName>
</protein>
<reference evidence="9" key="1">
    <citation type="submission" date="2015-07" db="EMBL/GenBank/DDBJ databases">
        <authorList>
            <person name="Rodrigo-Torres Lidia"/>
            <person name="Arahal R.David."/>
        </authorList>
    </citation>
    <scope>NUCLEOTIDE SEQUENCE [LARGE SCALE GENOMIC DNA]</scope>
    <source>
        <strain evidence="9">CECT 5112</strain>
    </source>
</reference>
<dbReference type="Proteomes" id="UP000053235">
    <property type="component" value="Unassembled WGS sequence"/>
</dbReference>
<dbReference type="GO" id="GO:0030170">
    <property type="term" value="F:pyridoxal phosphate binding"/>
    <property type="evidence" value="ECO:0007669"/>
    <property type="project" value="InterPro"/>
</dbReference>
<dbReference type="PANTHER" id="PTHR45677">
    <property type="entry name" value="GLUTAMATE DECARBOXYLASE-RELATED"/>
    <property type="match status" value="1"/>
</dbReference>
<keyword evidence="9" id="KW-1185">Reference proteome</keyword>
<evidence type="ECO:0000256" key="7">
    <source>
        <dbReference type="RuleBase" id="RU000382"/>
    </source>
</evidence>
<evidence type="ECO:0000256" key="4">
    <source>
        <dbReference type="ARBA" id="ARBA00022898"/>
    </source>
</evidence>